<feature type="compositionally biased region" description="Basic residues" evidence="1">
    <location>
        <begin position="96"/>
        <end position="106"/>
    </location>
</feature>
<dbReference type="EMBL" id="MU853761">
    <property type="protein sequence ID" value="KAK3944132.1"/>
    <property type="molecule type" value="Genomic_DNA"/>
</dbReference>
<evidence type="ECO:0000313" key="3">
    <source>
        <dbReference type="Proteomes" id="UP001303473"/>
    </source>
</evidence>
<reference evidence="3" key="1">
    <citation type="journal article" date="2023" name="Mol. Phylogenet. Evol.">
        <title>Genome-scale phylogeny and comparative genomics of the fungal order Sordariales.</title>
        <authorList>
            <person name="Hensen N."/>
            <person name="Bonometti L."/>
            <person name="Westerberg I."/>
            <person name="Brannstrom I.O."/>
            <person name="Guillou S."/>
            <person name="Cros-Aarteil S."/>
            <person name="Calhoun S."/>
            <person name="Haridas S."/>
            <person name="Kuo A."/>
            <person name="Mondo S."/>
            <person name="Pangilinan J."/>
            <person name="Riley R."/>
            <person name="LaButti K."/>
            <person name="Andreopoulos B."/>
            <person name="Lipzen A."/>
            <person name="Chen C."/>
            <person name="Yan M."/>
            <person name="Daum C."/>
            <person name="Ng V."/>
            <person name="Clum A."/>
            <person name="Steindorff A."/>
            <person name="Ohm R.A."/>
            <person name="Martin F."/>
            <person name="Silar P."/>
            <person name="Natvig D.O."/>
            <person name="Lalanne C."/>
            <person name="Gautier V."/>
            <person name="Ament-Velasquez S.L."/>
            <person name="Kruys A."/>
            <person name="Hutchinson M.I."/>
            <person name="Powell A.J."/>
            <person name="Barry K."/>
            <person name="Miller A.N."/>
            <person name="Grigoriev I.V."/>
            <person name="Debuchy R."/>
            <person name="Gladieux P."/>
            <person name="Hiltunen Thoren M."/>
            <person name="Johannesson H."/>
        </authorList>
    </citation>
    <scope>NUCLEOTIDE SEQUENCE [LARGE SCALE GENOMIC DNA]</scope>
    <source>
        <strain evidence="3">CBS 340.73</strain>
    </source>
</reference>
<comment type="caution">
    <text evidence="2">The sequence shown here is derived from an EMBL/GenBank/DDBJ whole genome shotgun (WGS) entry which is preliminary data.</text>
</comment>
<keyword evidence="3" id="KW-1185">Reference proteome</keyword>
<name>A0AAN6S7N7_9PEZI</name>
<proteinExistence type="predicted"/>
<accession>A0AAN6S7N7</accession>
<dbReference type="AlphaFoldDB" id="A0AAN6S7N7"/>
<feature type="region of interest" description="Disordered" evidence="1">
    <location>
        <begin position="72"/>
        <end position="106"/>
    </location>
</feature>
<evidence type="ECO:0000256" key="1">
    <source>
        <dbReference type="SAM" id="MobiDB-lite"/>
    </source>
</evidence>
<dbReference type="Proteomes" id="UP001303473">
    <property type="component" value="Unassembled WGS sequence"/>
</dbReference>
<organism evidence="2 3">
    <name type="scientific">Diplogelasinospora grovesii</name>
    <dbReference type="NCBI Taxonomy" id="303347"/>
    <lineage>
        <taxon>Eukaryota</taxon>
        <taxon>Fungi</taxon>
        <taxon>Dikarya</taxon>
        <taxon>Ascomycota</taxon>
        <taxon>Pezizomycotina</taxon>
        <taxon>Sordariomycetes</taxon>
        <taxon>Sordariomycetidae</taxon>
        <taxon>Sordariales</taxon>
        <taxon>Diplogelasinosporaceae</taxon>
        <taxon>Diplogelasinospora</taxon>
    </lineage>
</organism>
<sequence length="106" mass="11831">MVFAPPPLPTRFPCWVRAVYSWGGEVCVVPEEDIAMAHGRCLTLTDRRYSQNEISASSRATLSNVLMREMGHGGPEDCGATGERSDCFRPTLSRSFPRRSGRRVDQ</sequence>
<protein>
    <submittedName>
        <fullName evidence="2">Uncharacterized protein</fullName>
    </submittedName>
</protein>
<evidence type="ECO:0000313" key="2">
    <source>
        <dbReference type="EMBL" id="KAK3944132.1"/>
    </source>
</evidence>
<gene>
    <name evidence="2" type="ORF">QBC46DRAFT_375443</name>
</gene>